<dbReference type="Proteomes" id="UP000821866">
    <property type="component" value="Chromosome 8"/>
</dbReference>
<reference evidence="3" key="2">
    <citation type="submission" date="2021-09" db="EMBL/GenBank/DDBJ databases">
        <authorList>
            <person name="Jia N."/>
            <person name="Wang J."/>
            <person name="Shi W."/>
            <person name="Du L."/>
            <person name="Sun Y."/>
            <person name="Zhan W."/>
            <person name="Jiang J."/>
            <person name="Wang Q."/>
            <person name="Zhang B."/>
            <person name="Ji P."/>
            <person name="Sakyi L.B."/>
            <person name="Cui X."/>
            <person name="Yuan T."/>
            <person name="Jiang B."/>
            <person name="Yang W."/>
            <person name="Lam T.T.-Y."/>
            <person name="Chang Q."/>
            <person name="Ding S."/>
            <person name="Wang X."/>
            <person name="Zhu J."/>
            <person name="Ruan X."/>
            <person name="Zhao L."/>
            <person name="Wei J."/>
            <person name="Que T."/>
            <person name="Du C."/>
            <person name="Cheng J."/>
            <person name="Dai P."/>
            <person name="Han X."/>
            <person name="Huang E."/>
            <person name="Gao Y."/>
            <person name="Liu J."/>
            <person name="Shao H."/>
            <person name="Ye R."/>
            <person name="Li L."/>
            <person name="Wei W."/>
            <person name="Wang X."/>
            <person name="Wang C."/>
            <person name="Huo Q."/>
            <person name="Li W."/>
            <person name="Guo W."/>
            <person name="Chen H."/>
            <person name="Chen S."/>
            <person name="Zhou L."/>
            <person name="Zhou L."/>
            <person name="Ni X."/>
            <person name="Tian J."/>
            <person name="Zhou Y."/>
            <person name="Sheng Y."/>
            <person name="Liu T."/>
            <person name="Pan Y."/>
            <person name="Xia L."/>
            <person name="Li J."/>
            <person name="Zhao F."/>
            <person name="Cao W."/>
        </authorList>
    </citation>
    <scope>NUCLEOTIDE SEQUENCE</scope>
    <source>
        <strain evidence="3">Rmic-2018</strain>
        <tissue evidence="3">Larvae</tissue>
    </source>
</reference>
<evidence type="ECO:0000313" key="4">
    <source>
        <dbReference type="Proteomes" id="UP000821866"/>
    </source>
</evidence>
<evidence type="ECO:0000313" key="3">
    <source>
        <dbReference type="EMBL" id="KAH8019137.1"/>
    </source>
</evidence>
<dbReference type="InterPro" id="IPR001563">
    <property type="entry name" value="Peptidase_S10"/>
</dbReference>
<dbReference type="PANTHER" id="PTHR11802">
    <property type="entry name" value="SERINE PROTEASE FAMILY S10 SERINE CARBOXYPEPTIDASE"/>
    <property type="match status" value="1"/>
</dbReference>
<dbReference type="Pfam" id="PF00450">
    <property type="entry name" value="Peptidase_S10"/>
    <property type="match status" value="1"/>
</dbReference>
<comment type="similarity">
    <text evidence="1">Belongs to the peptidase S10 family.</text>
</comment>
<dbReference type="InterPro" id="IPR029058">
    <property type="entry name" value="AB_hydrolase_fold"/>
</dbReference>
<dbReference type="Gene3D" id="3.40.50.1820">
    <property type="entry name" value="alpha/beta hydrolase"/>
    <property type="match status" value="1"/>
</dbReference>
<feature type="compositionally biased region" description="Polar residues" evidence="2">
    <location>
        <begin position="551"/>
        <end position="574"/>
    </location>
</feature>
<dbReference type="PANTHER" id="PTHR11802:SF201">
    <property type="entry name" value="CARBOXYPEPTIDASE"/>
    <property type="match status" value="1"/>
</dbReference>
<dbReference type="SUPFAM" id="SSF53474">
    <property type="entry name" value="alpha/beta-Hydrolases"/>
    <property type="match status" value="1"/>
</dbReference>
<evidence type="ECO:0000256" key="1">
    <source>
        <dbReference type="ARBA" id="ARBA00009431"/>
    </source>
</evidence>
<proteinExistence type="inferred from homology"/>
<dbReference type="PRINTS" id="PR00724">
    <property type="entry name" value="CRBOXYPTASEC"/>
</dbReference>
<name>A0A9J6DAY9_RHIMP</name>
<dbReference type="EMBL" id="JABSTU010000010">
    <property type="protein sequence ID" value="KAH8019137.1"/>
    <property type="molecule type" value="Genomic_DNA"/>
</dbReference>
<accession>A0A9J6DAY9</accession>
<comment type="caution">
    <text evidence="3">The sequence shown here is derived from an EMBL/GenBank/DDBJ whole genome shotgun (WGS) entry which is preliminary data.</text>
</comment>
<dbReference type="AlphaFoldDB" id="A0A9J6DAY9"/>
<reference evidence="3" key="1">
    <citation type="journal article" date="2020" name="Cell">
        <title>Large-Scale Comparative Analyses of Tick Genomes Elucidate Their Genetic Diversity and Vector Capacities.</title>
        <authorList>
            <consortium name="Tick Genome and Microbiome Consortium (TIGMIC)"/>
            <person name="Jia N."/>
            <person name="Wang J."/>
            <person name="Shi W."/>
            <person name="Du L."/>
            <person name="Sun Y."/>
            <person name="Zhan W."/>
            <person name="Jiang J.F."/>
            <person name="Wang Q."/>
            <person name="Zhang B."/>
            <person name="Ji P."/>
            <person name="Bell-Sakyi L."/>
            <person name="Cui X.M."/>
            <person name="Yuan T.T."/>
            <person name="Jiang B.G."/>
            <person name="Yang W.F."/>
            <person name="Lam T.T."/>
            <person name="Chang Q.C."/>
            <person name="Ding S.J."/>
            <person name="Wang X.J."/>
            <person name="Zhu J.G."/>
            <person name="Ruan X.D."/>
            <person name="Zhao L."/>
            <person name="Wei J.T."/>
            <person name="Ye R.Z."/>
            <person name="Que T.C."/>
            <person name="Du C.H."/>
            <person name="Zhou Y.H."/>
            <person name="Cheng J.X."/>
            <person name="Dai P.F."/>
            <person name="Guo W.B."/>
            <person name="Han X.H."/>
            <person name="Huang E.J."/>
            <person name="Li L.F."/>
            <person name="Wei W."/>
            <person name="Gao Y.C."/>
            <person name="Liu J.Z."/>
            <person name="Shao H.Z."/>
            <person name="Wang X."/>
            <person name="Wang C.C."/>
            <person name="Yang T.C."/>
            <person name="Huo Q.B."/>
            <person name="Li W."/>
            <person name="Chen H.Y."/>
            <person name="Chen S.E."/>
            <person name="Zhou L.G."/>
            <person name="Ni X.B."/>
            <person name="Tian J.H."/>
            <person name="Sheng Y."/>
            <person name="Liu T."/>
            <person name="Pan Y.S."/>
            <person name="Xia L.Y."/>
            <person name="Li J."/>
            <person name="Zhao F."/>
            <person name="Cao W.C."/>
        </authorList>
    </citation>
    <scope>NUCLEOTIDE SEQUENCE</scope>
    <source>
        <strain evidence="3">Rmic-2018</strain>
    </source>
</reference>
<organism evidence="3 4">
    <name type="scientific">Rhipicephalus microplus</name>
    <name type="common">Cattle tick</name>
    <name type="synonym">Boophilus microplus</name>
    <dbReference type="NCBI Taxonomy" id="6941"/>
    <lineage>
        <taxon>Eukaryota</taxon>
        <taxon>Metazoa</taxon>
        <taxon>Ecdysozoa</taxon>
        <taxon>Arthropoda</taxon>
        <taxon>Chelicerata</taxon>
        <taxon>Arachnida</taxon>
        <taxon>Acari</taxon>
        <taxon>Parasitiformes</taxon>
        <taxon>Ixodida</taxon>
        <taxon>Ixodoidea</taxon>
        <taxon>Ixodidae</taxon>
        <taxon>Rhipicephalinae</taxon>
        <taxon>Rhipicephalus</taxon>
        <taxon>Boophilus</taxon>
    </lineage>
</organism>
<keyword evidence="4" id="KW-1185">Reference proteome</keyword>
<feature type="region of interest" description="Disordered" evidence="2">
    <location>
        <begin position="521"/>
        <end position="609"/>
    </location>
</feature>
<protein>
    <recommendedName>
        <fullName evidence="5">Serine carboxypeptidase</fullName>
    </recommendedName>
</protein>
<evidence type="ECO:0008006" key="5">
    <source>
        <dbReference type="Google" id="ProtNLM"/>
    </source>
</evidence>
<gene>
    <name evidence="3" type="ORF">HPB51_016875</name>
</gene>
<evidence type="ECO:0000256" key="2">
    <source>
        <dbReference type="SAM" id="MobiDB-lite"/>
    </source>
</evidence>
<sequence length="609" mass="67210">MFLSPRLLLHRADKTSGRDDAFTFTLLTRHFITATMRFAALLGIWVLPSLTLAFDPSTWEVTALPGLSESVNFKHYSGFLNGADGRQLHYWFMESQRSPTEDPLVLWLTGGPGCSALSAVATELGPFRIGPLGVNVTLNPYSWNQVANILFLEAPAGVGFSYDPTGVYDTDDTKTTEDNYLALLDFFEKYPQFKSNDFYAMGDSYGGIFVPLIMQRIMKNPEGLNVKGYGIGNGAVDFKLHFKATIFYANYHSLLGRDLWDDLTSNCCNNSISEKTCNFTMDPKKIACTVPVLEVYKLVFESGLNFQNIYDPCNLTEAQLRLLTLHPEVTRHYTSNNVLDTTFTQETTNFHANDDSCSFNEDMTLYYNRPDVIEALHVEQSPLKWVPCAKELNFTKQHMTMRNVIQELIDYGSLKTIILTVTSIWSAQLLAPTSTYKMWRAGSVIAGFAQTFSKNVTFATVKRPRKGILVAAESTGFPRIVSDISTAIRDVTCRDAAPHVSATANVTQCVAAVVPPAPPAGAAYTAPPPDKQGRQTPVSAEPRTTAGAVRSESSVNVPAQQAPSTTSQEVMDTSPTPPAPETPKDRRNSMERAKKEKPRITGPPKGPVT</sequence>
<dbReference type="GO" id="GO:0004185">
    <property type="term" value="F:serine-type carboxypeptidase activity"/>
    <property type="evidence" value="ECO:0007669"/>
    <property type="project" value="InterPro"/>
</dbReference>
<feature type="compositionally biased region" description="Basic and acidic residues" evidence="2">
    <location>
        <begin position="582"/>
        <end position="594"/>
    </location>
</feature>
<dbReference type="VEuPathDB" id="VectorBase:LOC119176385"/>
<dbReference type="GO" id="GO:0006508">
    <property type="term" value="P:proteolysis"/>
    <property type="evidence" value="ECO:0007669"/>
    <property type="project" value="InterPro"/>
</dbReference>